<feature type="binding site" evidence="7">
    <location>
        <begin position="187"/>
        <end position="188"/>
    </location>
    <ligand>
        <name>substrate</name>
    </ligand>
</feature>
<evidence type="ECO:0000313" key="8">
    <source>
        <dbReference type="EMBL" id="ABM02482.1"/>
    </source>
</evidence>
<comment type="pathway">
    <text evidence="7">Cell wall biogenesis; peptidoglycan biosynthesis.</text>
</comment>
<comment type="function">
    <text evidence="7">Provides the (R)-glutamate required for cell wall biosynthesis.</text>
</comment>
<dbReference type="SUPFAM" id="SSF53681">
    <property type="entry name" value="Aspartate/glutamate racemase"/>
    <property type="match status" value="2"/>
</dbReference>
<dbReference type="OrthoDB" id="9801055at2"/>
<feature type="active site" description="Proton donor/acceptor" evidence="7">
    <location>
        <position position="186"/>
    </location>
</feature>
<dbReference type="FunFam" id="3.40.50.1860:FF:000001">
    <property type="entry name" value="Glutamate racemase"/>
    <property type="match status" value="1"/>
</dbReference>
<accession>A1SSL7</accession>
<dbReference type="RefSeq" id="WP_011769041.1">
    <property type="nucleotide sequence ID" value="NC_008709.1"/>
</dbReference>
<dbReference type="eggNOG" id="COG0796">
    <property type="taxonomic scope" value="Bacteria"/>
</dbReference>
<dbReference type="InterPro" id="IPR015942">
    <property type="entry name" value="Asp/Glu/hydantoin_racemase"/>
</dbReference>
<proteinExistence type="inferred from homology"/>
<dbReference type="PANTHER" id="PTHR21198">
    <property type="entry name" value="GLUTAMATE RACEMASE"/>
    <property type="match status" value="1"/>
</dbReference>
<dbReference type="Proteomes" id="UP000000639">
    <property type="component" value="Chromosome"/>
</dbReference>
<dbReference type="KEGG" id="pin:Ping_0629"/>
<dbReference type="GO" id="GO:0008881">
    <property type="term" value="F:glutamate racemase activity"/>
    <property type="evidence" value="ECO:0007669"/>
    <property type="project" value="UniProtKB-UniRule"/>
</dbReference>
<feature type="binding site" evidence="7">
    <location>
        <begin position="75"/>
        <end position="76"/>
    </location>
    <ligand>
        <name>substrate</name>
    </ligand>
</feature>
<keyword evidence="9" id="KW-1185">Reference proteome</keyword>
<evidence type="ECO:0000256" key="5">
    <source>
        <dbReference type="ARBA" id="ARBA00023235"/>
    </source>
</evidence>
<keyword evidence="5 7" id="KW-0413">Isomerase</keyword>
<feature type="active site" description="Proton donor/acceptor" evidence="7">
    <location>
        <position position="74"/>
    </location>
</feature>
<dbReference type="InterPro" id="IPR004391">
    <property type="entry name" value="Glu_race"/>
</dbReference>
<dbReference type="HAMAP" id="MF_00258">
    <property type="entry name" value="Glu_racemase"/>
    <property type="match status" value="1"/>
</dbReference>
<evidence type="ECO:0000256" key="7">
    <source>
        <dbReference type="HAMAP-Rule" id="MF_00258"/>
    </source>
</evidence>
<dbReference type="STRING" id="357804.Ping_0629"/>
<dbReference type="InterPro" id="IPR018187">
    <property type="entry name" value="Asp/Glu_racemase_AS_1"/>
</dbReference>
<dbReference type="PANTHER" id="PTHR21198:SF2">
    <property type="entry name" value="GLUTAMATE RACEMASE"/>
    <property type="match status" value="1"/>
</dbReference>
<comment type="catalytic activity">
    <reaction evidence="1 7">
        <text>L-glutamate = D-glutamate</text>
        <dbReference type="Rhea" id="RHEA:12813"/>
        <dbReference type="ChEBI" id="CHEBI:29985"/>
        <dbReference type="ChEBI" id="CHEBI:29986"/>
        <dbReference type="EC" id="5.1.1.3"/>
    </reaction>
</comment>
<name>A1SSL7_PSYIN</name>
<reference evidence="8 9" key="1">
    <citation type="submission" date="2007-01" db="EMBL/GenBank/DDBJ databases">
        <title>Complete sequence of Psychromonas ingrahamii 37.</title>
        <authorList>
            <consortium name="US DOE Joint Genome Institute"/>
            <person name="Copeland A."/>
            <person name="Lucas S."/>
            <person name="Lapidus A."/>
            <person name="Barry K."/>
            <person name="Detter J.C."/>
            <person name="Glavina del Rio T."/>
            <person name="Hammon N."/>
            <person name="Israni S."/>
            <person name="Dalin E."/>
            <person name="Tice H."/>
            <person name="Pitluck S."/>
            <person name="Thompson L.S."/>
            <person name="Brettin T."/>
            <person name="Bruce D."/>
            <person name="Han C."/>
            <person name="Tapia R."/>
            <person name="Schmutz J."/>
            <person name="Larimer F."/>
            <person name="Land M."/>
            <person name="Hauser L."/>
            <person name="Kyrpides N."/>
            <person name="Ivanova N."/>
            <person name="Staley J."/>
            <person name="Richardson P."/>
        </authorList>
    </citation>
    <scope>NUCLEOTIDE SEQUENCE [LARGE SCALE GENOMIC DNA]</scope>
    <source>
        <strain evidence="8 9">37</strain>
    </source>
</reference>
<evidence type="ECO:0000256" key="3">
    <source>
        <dbReference type="ARBA" id="ARBA00022960"/>
    </source>
</evidence>
<dbReference type="HOGENOM" id="CLU_052344_2_0_6"/>
<evidence type="ECO:0000256" key="1">
    <source>
        <dbReference type="ARBA" id="ARBA00001602"/>
    </source>
</evidence>
<dbReference type="GO" id="GO:0009252">
    <property type="term" value="P:peptidoglycan biosynthetic process"/>
    <property type="evidence" value="ECO:0007669"/>
    <property type="project" value="UniProtKB-UniRule"/>
</dbReference>
<evidence type="ECO:0000256" key="2">
    <source>
        <dbReference type="ARBA" id="ARBA00013090"/>
    </source>
</evidence>
<dbReference type="EMBL" id="CP000510">
    <property type="protein sequence ID" value="ABM02482.1"/>
    <property type="molecule type" value="Genomic_DNA"/>
</dbReference>
<sequence length="268" mass="29606">MSVKQVLIFDSGVGGLSVFDQVRKQSPGIKCFYLFDNAYFPYGELQADFLIQRLMSLLSSFLGRHKIDLIVIACNSASTVALQYLRESFSIPIVGVVPAIKPATFLTKNGVIGLLATPATINGAYTARLIDEFAADKQVLKIGSTQLVKLAELKLQGKLIQQADIEGVLAAWLMLDTMPDTIVLGCTHFPLLKAEIFRCFKDKINLVDSGNAIAQRVTQLLGESEMTAKENTHQAYFTKVYQLDESTNFSALQRSFLAYGFNSLQLYI</sequence>
<dbReference type="GO" id="GO:0071555">
    <property type="term" value="P:cell wall organization"/>
    <property type="evidence" value="ECO:0007669"/>
    <property type="project" value="UniProtKB-KW"/>
</dbReference>
<dbReference type="Pfam" id="PF01177">
    <property type="entry name" value="Asp_Glu_race"/>
    <property type="match status" value="1"/>
</dbReference>
<organism evidence="8 9">
    <name type="scientific">Psychromonas ingrahamii (strain DSM 17664 / CCUG 51855 / 37)</name>
    <dbReference type="NCBI Taxonomy" id="357804"/>
    <lineage>
        <taxon>Bacteria</taxon>
        <taxon>Pseudomonadati</taxon>
        <taxon>Pseudomonadota</taxon>
        <taxon>Gammaproteobacteria</taxon>
        <taxon>Alteromonadales</taxon>
        <taxon>Psychromonadaceae</taxon>
        <taxon>Psychromonas</taxon>
    </lineage>
</organism>
<feature type="binding site" evidence="7">
    <location>
        <begin position="42"/>
        <end position="43"/>
    </location>
    <ligand>
        <name>substrate</name>
    </ligand>
</feature>
<dbReference type="EC" id="5.1.1.3" evidence="2 7"/>
<dbReference type="InterPro" id="IPR001920">
    <property type="entry name" value="Asp/Glu_race"/>
</dbReference>
<dbReference type="GO" id="GO:0008360">
    <property type="term" value="P:regulation of cell shape"/>
    <property type="evidence" value="ECO:0007669"/>
    <property type="project" value="UniProtKB-KW"/>
</dbReference>
<feature type="binding site" evidence="7">
    <location>
        <begin position="10"/>
        <end position="11"/>
    </location>
    <ligand>
        <name>substrate</name>
    </ligand>
</feature>
<evidence type="ECO:0000313" key="9">
    <source>
        <dbReference type="Proteomes" id="UP000000639"/>
    </source>
</evidence>
<gene>
    <name evidence="7" type="primary">murI</name>
    <name evidence="8" type="ordered locus">Ping_0629</name>
</gene>
<evidence type="ECO:0000256" key="4">
    <source>
        <dbReference type="ARBA" id="ARBA00022984"/>
    </source>
</evidence>
<dbReference type="InterPro" id="IPR033134">
    <property type="entry name" value="Asp/Glu_racemase_AS_2"/>
</dbReference>
<comment type="similarity">
    <text evidence="7">Belongs to the aspartate/glutamate racemases family.</text>
</comment>
<keyword evidence="4 7" id="KW-0573">Peptidoglycan synthesis</keyword>
<protein>
    <recommendedName>
        <fullName evidence="2 7">Glutamate racemase</fullName>
        <ecNumber evidence="2 7">5.1.1.3</ecNumber>
    </recommendedName>
</protein>
<keyword evidence="3 7" id="KW-0133">Cell shape</keyword>
<dbReference type="AlphaFoldDB" id="A1SSL7"/>
<dbReference type="PROSITE" id="PS00923">
    <property type="entry name" value="ASP_GLU_RACEMASE_1"/>
    <property type="match status" value="1"/>
</dbReference>
<evidence type="ECO:0000256" key="6">
    <source>
        <dbReference type="ARBA" id="ARBA00023316"/>
    </source>
</evidence>
<dbReference type="NCBIfam" id="TIGR00067">
    <property type="entry name" value="glut_race"/>
    <property type="match status" value="1"/>
</dbReference>
<dbReference type="Gene3D" id="3.40.50.1860">
    <property type="match status" value="2"/>
</dbReference>
<dbReference type="PROSITE" id="PS00924">
    <property type="entry name" value="ASP_GLU_RACEMASE_2"/>
    <property type="match status" value="1"/>
</dbReference>
<keyword evidence="6 7" id="KW-0961">Cell wall biogenesis/degradation</keyword>
<dbReference type="UniPathway" id="UPA00219"/>